<feature type="domain" description="Multidrug resistance protein MdtA-like beta-barrel" evidence="4">
    <location>
        <begin position="1"/>
        <end position="90"/>
    </location>
</feature>
<dbReference type="Gene3D" id="2.40.30.170">
    <property type="match status" value="1"/>
</dbReference>
<evidence type="ECO:0000256" key="1">
    <source>
        <dbReference type="ARBA" id="ARBA00004196"/>
    </source>
</evidence>
<dbReference type="GO" id="GO:0022857">
    <property type="term" value="F:transmembrane transporter activity"/>
    <property type="evidence" value="ECO:0007669"/>
    <property type="project" value="InterPro"/>
</dbReference>
<dbReference type="InterPro" id="IPR058627">
    <property type="entry name" value="MdtA-like_C"/>
</dbReference>
<protein>
    <submittedName>
        <fullName evidence="6">Multidrug efflux pump subunit AcrA</fullName>
    </submittedName>
</protein>
<dbReference type="InterPro" id="IPR058626">
    <property type="entry name" value="MdtA-like_b-barrel"/>
</dbReference>
<dbReference type="AlphaFoldDB" id="A0A6H2HAB6"/>
<feature type="region of interest" description="Disordered" evidence="3">
    <location>
        <begin position="178"/>
        <end position="203"/>
    </location>
</feature>
<organism evidence="6 7">
    <name type="scientific">Polaromonas vacuolata</name>
    <dbReference type="NCBI Taxonomy" id="37448"/>
    <lineage>
        <taxon>Bacteria</taxon>
        <taxon>Pseudomonadati</taxon>
        <taxon>Pseudomonadota</taxon>
        <taxon>Betaproteobacteria</taxon>
        <taxon>Burkholderiales</taxon>
        <taxon>Comamonadaceae</taxon>
        <taxon>Polaromonas</taxon>
    </lineage>
</organism>
<feature type="compositionally biased region" description="Low complexity" evidence="3">
    <location>
        <begin position="181"/>
        <end position="203"/>
    </location>
</feature>
<dbReference type="SUPFAM" id="SSF111369">
    <property type="entry name" value="HlyD-like secretion proteins"/>
    <property type="match status" value="1"/>
</dbReference>
<comment type="subcellular location">
    <subcellularLocation>
        <location evidence="1">Cell envelope</location>
    </subcellularLocation>
</comment>
<reference evidence="6 7" key="1">
    <citation type="submission" date="2020-04" db="EMBL/GenBank/DDBJ databases">
        <title>Complete genome of a Psychrophilic, Marine, Gas Vacuolate Bacterium Polaromonas vacuolata KCTC 22033T.</title>
        <authorList>
            <person name="Hwang K."/>
            <person name="Kim K.M."/>
        </authorList>
    </citation>
    <scope>NUCLEOTIDE SEQUENCE [LARGE SCALE GENOMIC DNA]</scope>
    <source>
        <strain evidence="6 7">KCTC 22033</strain>
    </source>
</reference>
<dbReference type="InterPro" id="IPR006143">
    <property type="entry name" value="RND_pump_MFP"/>
</dbReference>
<dbReference type="KEGG" id="pvac:HC248_02053"/>
<evidence type="ECO:0000259" key="4">
    <source>
        <dbReference type="Pfam" id="PF25944"/>
    </source>
</evidence>
<evidence type="ECO:0000259" key="5">
    <source>
        <dbReference type="Pfam" id="PF25967"/>
    </source>
</evidence>
<gene>
    <name evidence="6" type="primary">acrA</name>
    <name evidence="6" type="ORF">HC248_02053</name>
</gene>
<dbReference type="GO" id="GO:0046677">
    <property type="term" value="P:response to antibiotic"/>
    <property type="evidence" value="ECO:0007669"/>
    <property type="project" value="TreeGrafter"/>
</dbReference>
<dbReference type="NCBIfam" id="TIGR01730">
    <property type="entry name" value="RND_mfp"/>
    <property type="match status" value="1"/>
</dbReference>
<dbReference type="Pfam" id="PF25944">
    <property type="entry name" value="Beta-barrel_RND"/>
    <property type="match status" value="1"/>
</dbReference>
<dbReference type="PANTHER" id="PTHR30158">
    <property type="entry name" value="ACRA/E-RELATED COMPONENT OF DRUG EFFLUX TRANSPORTER"/>
    <property type="match status" value="1"/>
</dbReference>
<evidence type="ECO:0000313" key="7">
    <source>
        <dbReference type="Proteomes" id="UP000502041"/>
    </source>
</evidence>
<dbReference type="Proteomes" id="UP000502041">
    <property type="component" value="Chromosome"/>
</dbReference>
<sequence>MYVDITQSSTELLQLKTDKARGLIKGSEQAEANITLILEDGSTYAQKGKLKFSGVNVNTSTGTVTLRALVPNPNGLLMPGMYVRAMLEAGVNEQAILTPQQSVTREASGKATVLVVGSDNKVERRAIQIDQAVGNRWLVTHGLAQGERVIVDGLQRITAGDTVKPVVLTLAQLAGEKAEPAKGAAPATSTAPIAAASSTTAQR</sequence>
<dbReference type="GO" id="GO:0005886">
    <property type="term" value="C:plasma membrane"/>
    <property type="evidence" value="ECO:0007669"/>
    <property type="project" value="UniProtKB-SubCell"/>
</dbReference>
<dbReference type="Gene3D" id="2.40.420.20">
    <property type="match status" value="1"/>
</dbReference>
<name>A0A6H2HAB6_9BURK</name>
<dbReference type="PANTHER" id="PTHR30158:SF3">
    <property type="entry name" value="MULTIDRUG EFFLUX PUMP SUBUNIT ACRA-RELATED"/>
    <property type="match status" value="1"/>
</dbReference>
<proteinExistence type="inferred from homology"/>
<comment type="similarity">
    <text evidence="2">Belongs to the membrane fusion protein (MFP) (TC 8.A.1) family.</text>
</comment>
<dbReference type="Pfam" id="PF25967">
    <property type="entry name" value="RND-MFP_C"/>
    <property type="match status" value="1"/>
</dbReference>
<accession>A0A6H2HAB6</accession>
<evidence type="ECO:0000256" key="2">
    <source>
        <dbReference type="ARBA" id="ARBA00009477"/>
    </source>
</evidence>
<dbReference type="RefSeq" id="WP_272953609.1">
    <property type="nucleotide sequence ID" value="NZ_CP051461.1"/>
</dbReference>
<dbReference type="EMBL" id="CP051461">
    <property type="protein sequence ID" value="QJC56743.1"/>
    <property type="molecule type" value="Genomic_DNA"/>
</dbReference>
<dbReference type="FunFam" id="2.40.420.20:FF:000001">
    <property type="entry name" value="Efflux RND transporter periplasmic adaptor subunit"/>
    <property type="match status" value="1"/>
</dbReference>
<evidence type="ECO:0000313" key="6">
    <source>
        <dbReference type="EMBL" id="QJC56743.1"/>
    </source>
</evidence>
<feature type="domain" description="Multidrug resistance protein MdtA-like C-terminal permuted SH3" evidence="5">
    <location>
        <begin position="94"/>
        <end position="156"/>
    </location>
</feature>
<keyword evidence="7" id="KW-1185">Reference proteome</keyword>
<evidence type="ECO:0000256" key="3">
    <source>
        <dbReference type="SAM" id="MobiDB-lite"/>
    </source>
</evidence>